<feature type="transmembrane region" description="Helical" evidence="1">
    <location>
        <begin position="203"/>
        <end position="220"/>
    </location>
</feature>
<dbReference type="KEGG" id="kor:AWR26_09060"/>
<feature type="transmembrane region" description="Helical" evidence="1">
    <location>
        <begin position="318"/>
        <end position="339"/>
    </location>
</feature>
<dbReference type="EMBL" id="FOKO01000003">
    <property type="protein sequence ID" value="SFC53676.1"/>
    <property type="molecule type" value="Genomic_DNA"/>
</dbReference>
<accession>A0AA94H3V3</accession>
<keyword evidence="3" id="KW-0012">Acyltransferase</keyword>
<keyword evidence="1" id="KW-0472">Membrane</keyword>
<dbReference type="Proteomes" id="UP000182314">
    <property type="component" value="Unassembled WGS sequence"/>
</dbReference>
<feature type="transmembrane region" description="Helical" evidence="1">
    <location>
        <begin position="6"/>
        <end position="31"/>
    </location>
</feature>
<dbReference type="GO" id="GO:0016747">
    <property type="term" value="F:acyltransferase activity, transferring groups other than amino-acyl groups"/>
    <property type="evidence" value="ECO:0007669"/>
    <property type="project" value="InterPro"/>
</dbReference>
<evidence type="ECO:0000256" key="1">
    <source>
        <dbReference type="SAM" id="Phobius"/>
    </source>
</evidence>
<gene>
    <name evidence="3" type="ORF">SAMN05216286_2625</name>
</gene>
<feature type="transmembrane region" description="Helical" evidence="1">
    <location>
        <begin position="255"/>
        <end position="272"/>
    </location>
</feature>
<feature type="transmembrane region" description="Helical" evidence="1">
    <location>
        <begin position="43"/>
        <end position="63"/>
    </location>
</feature>
<keyword evidence="1" id="KW-0812">Transmembrane</keyword>
<dbReference type="AlphaFoldDB" id="A0AA94H3V3"/>
<feature type="transmembrane region" description="Helical" evidence="1">
    <location>
        <begin position="176"/>
        <end position="196"/>
    </location>
</feature>
<dbReference type="Pfam" id="PF01757">
    <property type="entry name" value="Acyl_transf_3"/>
    <property type="match status" value="1"/>
</dbReference>
<evidence type="ECO:0000313" key="4">
    <source>
        <dbReference type="Proteomes" id="UP000182314"/>
    </source>
</evidence>
<feature type="transmembrane region" description="Helical" evidence="1">
    <location>
        <begin position="75"/>
        <end position="96"/>
    </location>
</feature>
<evidence type="ECO:0000259" key="2">
    <source>
        <dbReference type="Pfam" id="PF01757"/>
    </source>
</evidence>
<dbReference type="GO" id="GO:0000271">
    <property type="term" value="P:polysaccharide biosynthetic process"/>
    <property type="evidence" value="ECO:0007669"/>
    <property type="project" value="TreeGrafter"/>
</dbReference>
<name>A0AA94H3V3_9ENTR</name>
<keyword evidence="1" id="KW-1133">Transmembrane helix</keyword>
<feature type="transmembrane region" description="Helical" evidence="1">
    <location>
        <begin position="345"/>
        <end position="368"/>
    </location>
</feature>
<evidence type="ECO:0000313" key="3">
    <source>
        <dbReference type="EMBL" id="SFC53676.1"/>
    </source>
</evidence>
<dbReference type="PANTHER" id="PTHR23028:SF53">
    <property type="entry name" value="ACYL_TRANSF_3 DOMAIN-CONTAINING PROTEIN"/>
    <property type="match status" value="1"/>
</dbReference>
<organism evidence="3 4">
    <name type="scientific">Kosakonia oryzae</name>
    <dbReference type="NCBI Taxonomy" id="497725"/>
    <lineage>
        <taxon>Bacteria</taxon>
        <taxon>Pseudomonadati</taxon>
        <taxon>Pseudomonadota</taxon>
        <taxon>Gammaproteobacteria</taxon>
        <taxon>Enterobacterales</taxon>
        <taxon>Enterobacteriaceae</taxon>
        <taxon>Kosakonia</taxon>
    </lineage>
</organism>
<dbReference type="PANTHER" id="PTHR23028">
    <property type="entry name" value="ACETYLTRANSFERASE"/>
    <property type="match status" value="1"/>
</dbReference>
<feature type="transmembrane region" description="Helical" evidence="1">
    <location>
        <begin position="284"/>
        <end position="306"/>
    </location>
</feature>
<feature type="domain" description="Acyltransferase 3" evidence="2">
    <location>
        <begin position="38"/>
        <end position="363"/>
    </location>
</feature>
<sequence>MIYLEQHQILFFLISILFISAMFSVFFKYNVDVESRNIQLDSIRFFLASSVMFSHSIYMYHHIRGPKWMTTTPILSFYAMIGVAMFFSITGFLFWGKVSKDDNPNWISLFINRFFRIVPLIIINVICIVIVYSFYAWLSERNTHISYDLIYWFDFLNNTKKQFNGISSAWVATAGVYWTLVYEWGFYFSLPILWMLGRKNRSTAFTIGLIFLIIYLLPGLVQQISFYVRPFAFLHFVIGMLVWEVKNKIIISKKVADVLLLFSVGYILFFGYKTGEAVYDTSSYINFFIFLILLLLSKGADLWGVLKFRIFVLLGEASYSIYIMHGVVIFTLLRIAQYLNVSDRYIPFLFLVSYVTTYLVSIMTYFYIEKPFIFHGKKIVKLYVKNERD</sequence>
<feature type="transmembrane region" description="Helical" evidence="1">
    <location>
        <begin position="117"/>
        <end position="138"/>
    </location>
</feature>
<reference evidence="3 4" key="1">
    <citation type="submission" date="2016-10" db="EMBL/GenBank/DDBJ databases">
        <authorList>
            <person name="Varghese N."/>
            <person name="Submissions S."/>
        </authorList>
    </citation>
    <scope>NUCLEOTIDE SEQUENCE [LARGE SCALE GENOMIC DNA]</scope>
    <source>
        <strain evidence="3 4">CGMCC 1.7012</strain>
    </source>
</reference>
<protein>
    <submittedName>
        <fullName evidence="3">Peptidoglycan/LPS O-acetylase OafA/YrhL, contains acyltransferase and SGNH-hydrolase domains</fullName>
    </submittedName>
</protein>
<feature type="transmembrane region" description="Helical" evidence="1">
    <location>
        <begin position="226"/>
        <end position="243"/>
    </location>
</feature>
<keyword evidence="3" id="KW-0808">Transferase</keyword>
<dbReference type="GO" id="GO:0016020">
    <property type="term" value="C:membrane"/>
    <property type="evidence" value="ECO:0007669"/>
    <property type="project" value="TreeGrafter"/>
</dbReference>
<dbReference type="InterPro" id="IPR002656">
    <property type="entry name" value="Acyl_transf_3_dom"/>
</dbReference>
<proteinExistence type="predicted"/>
<comment type="caution">
    <text evidence="3">The sequence shown here is derived from an EMBL/GenBank/DDBJ whole genome shotgun (WGS) entry which is preliminary data.</text>
</comment>
<dbReference type="InterPro" id="IPR050879">
    <property type="entry name" value="Acyltransferase_3"/>
</dbReference>